<protein>
    <submittedName>
        <fullName evidence="2">Monooxygenase</fullName>
    </submittedName>
</protein>
<evidence type="ECO:0000313" key="3">
    <source>
        <dbReference type="Proteomes" id="UP000245977"/>
    </source>
</evidence>
<dbReference type="OrthoDB" id="9805636at2"/>
<keyword evidence="2" id="KW-0614">Plasmid</keyword>
<reference evidence="2" key="1">
    <citation type="submission" date="2019-08" db="EMBL/GenBank/DDBJ databases">
        <title>The complete genome of Acinetobacter defluvii strain WCHAD010030.</title>
        <authorList>
            <person name="Hu Y."/>
            <person name="Qin J."/>
            <person name="Feng Y."/>
            <person name="Zong Z."/>
        </authorList>
    </citation>
    <scope>NUCLEOTIDE SEQUENCE</scope>
    <source>
        <strain evidence="2">WCHA30</strain>
        <plasmid evidence="2">pOXA58_010030</plasmid>
    </source>
</reference>
<dbReference type="AlphaFoldDB" id="A0A2S2F958"/>
<sequence>MSKHVFIALQANDDTRPIVEAIEKDNPHASIEYMPALVKINALGCLEIRKETVEEIIGREWDLQEIHINLISLGGSIDETEDYFKVGWFQ</sequence>
<accession>A0A2S2F958</accession>
<evidence type="ECO:0000313" key="2">
    <source>
        <dbReference type="EMBL" id="AWL27428.1"/>
    </source>
</evidence>
<dbReference type="Proteomes" id="UP000245977">
    <property type="component" value="Plasmid pOXA58_010030"/>
</dbReference>
<comment type="similarity">
    <text evidence="1">Belongs to the TmoD/XamoD family.</text>
</comment>
<dbReference type="GO" id="GO:0004497">
    <property type="term" value="F:monooxygenase activity"/>
    <property type="evidence" value="ECO:0007669"/>
    <property type="project" value="UniProtKB-KW"/>
</dbReference>
<dbReference type="InterPro" id="IPR036889">
    <property type="entry name" value="mOase_MmoB_DmpM_sf"/>
</dbReference>
<dbReference type="InterPro" id="IPR003454">
    <property type="entry name" value="MOase_MmoB_DmpM"/>
</dbReference>
<dbReference type="Gene3D" id="3.90.56.10">
    <property type="entry name" value="Monooxygenase component MmoB/DmpM"/>
    <property type="match status" value="1"/>
</dbReference>
<dbReference type="EMBL" id="CP029396">
    <property type="protein sequence ID" value="AWL27428.1"/>
    <property type="molecule type" value="Genomic_DNA"/>
</dbReference>
<dbReference type="RefSeq" id="WP_033917439.1">
    <property type="nucleotide sequence ID" value="NZ_CP029396.2"/>
</dbReference>
<evidence type="ECO:0000256" key="1">
    <source>
        <dbReference type="ARBA" id="ARBA00006313"/>
    </source>
</evidence>
<keyword evidence="3" id="KW-1185">Reference proteome</keyword>
<dbReference type="STRING" id="1871111.GCA_001704615_02436"/>
<dbReference type="Pfam" id="PF02406">
    <property type="entry name" value="MmoB_DmpM"/>
    <property type="match status" value="1"/>
</dbReference>
<geneLocation type="plasmid" evidence="2 3">
    <name>pOXA58_010030</name>
</geneLocation>
<keyword evidence="2" id="KW-0503">Monooxygenase</keyword>
<dbReference type="KEGG" id="adv:DJ533_01830"/>
<proteinExistence type="inferred from homology"/>
<dbReference type="SUPFAM" id="SSF56029">
    <property type="entry name" value="Monooxygenase (hydroxylase) regulatory protein"/>
    <property type="match status" value="1"/>
</dbReference>
<name>A0A2S2F958_9GAMM</name>
<organism evidence="2 3">
    <name type="scientific">Acinetobacter defluvii</name>
    <dbReference type="NCBI Taxonomy" id="1871111"/>
    <lineage>
        <taxon>Bacteria</taxon>
        <taxon>Pseudomonadati</taxon>
        <taxon>Pseudomonadota</taxon>
        <taxon>Gammaproteobacteria</taxon>
        <taxon>Moraxellales</taxon>
        <taxon>Moraxellaceae</taxon>
        <taxon>Acinetobacter</taxon>
    </lineage>
</organism>
<gene>
    <name evidence="2" type="ORF">DJ533_01830</name>
</gene>
<keyword evidence="2" id="KW-0560">Oxidoreductase</keyword>